<protein>
    <submittedName>
        <fullName evidence="1">Uncharacterized protein</fullName>
    </submittedName>
</protein>
<dbReference type="Proteomes" id="UP001501791">
    <property type="component" value="Unassembled WGS sequence"/>
</dbReference>
<sequence>MLAVETPVSCAKVLSFMTIPIRCGWLRANVGWRRGRPAAWPPGDVAARQRGVSVHGAVSDCFSDSNQGLAIYVAALG</sequence>
<comment type="caution">
    <text evidence="1">The sequence shown here is derived from an EMBL/GenBank/DDBJ whole genome shotgun (WGS) entry which is preliminary data.</text>
</comment>
<organism evidence="1 2">
    <name type="scientific">Brevibacterium picturae</name>
    <dbReference type="NCBI Taxonomy" id="260553"/>
    <lineage>
        <taxon>Bacteria</taxon>
        <taxon>Bacillati</taxon>
        <taxon>Actinomycetota</taxon>
        <taxon>Actinomycetes</taxon>
        <taxon>Micrococcales</taxon>
        <taxon>Brevibacteriaceae</taxon>
        <taxon>Brevibacterium</taxon>
    </lineage>
</organism>
<dbReference type="EMBL" id="BAAALY010000018">
    <property type="protein sequence ID" value="GAA1560351.1"/>
    <property type="molecule type" value="Genomic_DNA"/>
</dbReference>
<evidence type="ECO:0000313" key="2">
    <source>
        <dbReference type="Proteomes" id="UP001501791"/>
    </source>
</evidence>
<accession>A0ABP4NFY3</accession>
<gene>
    <name evidence="1" type="ORF">GCM10009691_37870</name>
</gene>
<reference evidence="2" key="1">
    <citation type="journal article" date="2019" name="Int. J. Syst. Evol. Microbiol.">
        <title>The Global Catalogue of Microorganisms (GCM) 10K type strain sequencing project: providing services to taxonomists for standard genome sequencing and annotation.</title>
        <authorList>
            <consortium name="The Broad Institute Genomics Platform"/>
            <consortium name="The Broad Institute Genome Sequencing Center for Infectious Disease"/>
            <person name="Wu L."/>
            <person name="Ma J."/>
        </authorList>
    </citation>
    <scope>NUCLEOTIDE SEQUENCE [LARGE SCALE GENOMIC DNA]</scope>
    <source>
        <strain evidence="2">JCM 13319</strain>
    </source>
</reference>
<proteinExistence type="predicted"/>
<evidence type="ECO:0000313" key="1">
    <source>
        <dbReference type="EMBL" id="GAA1560351.1"/>
    </source>
</evidence>
<name>A0ABP4NFY3_9MICO</name>
<keyword evidence="2" id="KW-1185">Reference proteome</keyword>